<dbReference type="Pfam" id="PF01368">
    <property type="entry name" value="DHH"/>
    <property type="match status" value="1"/>
</dbReference>
<evidence type="ECO:0000313" key="3">
    <source>
        <dbReference type="EMBL" id="OUN89222.1"/>
    </source>
</evidence>
<comment type="caution">
    <text evidence="3">The sequence shown here is derived from an EMBL/GenBank/DDBJ whole genome shotgun (WGS) entry which is preliminary data.</text>
</comment>
<name>A0A1Y3XUR9_9ACTN</name>
<dbReference type="Proteomes" id="UP000195781">
    <property type="component" value="Unassembled WGS sequence"/>
</dbReference>
<sequence length="359" mass="38364">MRVSSMASDAVGAAQVILDERAVQLAYADEYWSIFEAIDAADTIAISGHTSPDGDALGSTLGLGLALRARFPQKRIAFLLADEAPVPRIYRFLPGADELVPAARYDEAPDLFISVDCPVLDRLEDAAEVARRSARIVCFDHHPARAEFASIVVRRPEAAAASVLVEEFLSFCNIPLTPEVANCLFCGLVTDTGRFQYQNTDPESFVVASRLVAAGAEPARISLEVYQSQRIEYLHLESIVMGRIRTVANGRVAYSYAYADDLARCGVSTDECDGLVDLVRSVGGVEVCVFLKELDDGRVRGNLRSKSAIDISGVAAAFDGGGHAAAAGFTFEGTVEEALASVLPLLSALVDGDSEPSAR</sequence>
<dbReference type="Gene3D" id="3.10.310.30">
    <property type="match status" value="1"/>
</dbReference>
<dbReference type="InterPro" id="IPR051319">
    <property type="entry name" value="Oligoribo/pAp-PDE_c-di-AMP_PDE"/>
</dbReference>
<proteinExistence type="predicted"/>
<dbReference type="PANTHER" id="PTHR47618:SF1">
    <property type="entry name" value="BIFUNCTIONAL OLIGORIBONUCLEASE AND PAP PHOSPHATASE NRNA"/>
    <property type="match status" value="1"/>
</dbReference>
<gene>
    <name evidence="3" type="ORF">B5G02_03140</name>
</gene>
<dbReference type="OrthoDB" id="9803668at2"/>
<evidence type="ECO:0000259" key="1">
    <source>
        <dbReference type="Pfam" id="PF01368"/>
    </source>
</evidence>
<dbReference type="Gene3D" id="3.90.1640.10">
    <property type="entry name" value="inorganic pyrophosphatase (n-terminal core)"/>
    <property type="match status" value="1"/>
</dbReference>
<evidence type="ECO:0000259" key="2">
    <source>
        <dbReference type="Pfam" id="PF02272"/>
    </source>
</evidence>
<dbReference type="EMBL" id="NFIE01000005">
    <property type="protein sequence ID" value="OUN89222.1"/>
    <property type="molecule type" value="Genomic_DNA"/>
</dbReference>
<evidence type="ECO:0000313" key="4">
    <source>
        <dbReference type="Proteomes" id="UP000195781"/>
    </source>
</evidence>
<dbReference type="GO" id="GO:0003676">
    <property type="term" value="F:nucleic acid binding"/>
    <property type="evidence" value="ECO:0007669"/>
    <property type="project" value="InterPro"/>
</dbReference>
<dbReference type="InterPro" id="IPR003156">
    <property type="entry name" value="DHHA1_dom"/>
</dbReference>
<reference evidence="4" key="1">
    <citation type="submission" date="2017-04" db="EMBL/GenBank/DDBJ databases">
        <title>Function of individual gut microbiota members based on whole genome sequencing of pure cultures obtained from chicken caecum.</title>
        <authorList>
            <person name="Medvecky M."/>
            <person name="Cejkova D."/>
            <person name="Polansky O."/>
            <person name="Karasova D."/>
            <person name="Kubasova T."/>
            <person name="Cizek A."/>
            <person name="Rychlik I."/>
        </authorList>
    </citation>
    <scope>NUCLEOTIDE SEQUENCE [LARGE SCALE GENOMIC DNA]</scope>
    <source>
        <strain evidence="4">An5</strain>
    </source>
</reference>
<dbReference type="RefSeq" id="WP_094335146.1">
    <property type="nucleotide sequence ID" value="NZ_NFIE01000005.1"/>
</dbReference>
<accession>A0A1Y3XUR9</accession>
<dbReference type="PANTHER" id="PTHR47618">
    <property type="entry name" value="BIFUNCTIONAL OLIGORIBONUCLEASE AND PAP PHOSPHATASE NRNA"/>
    <property type="match status" value="1"/>
</dbReference>
<organism evidence="3 4">
    <name type="scientific">[Collinsella] massiliensis</name>
    <dbReference type="NCBI Taxonomy" id="1232426"/>
    <lineage>
        <taxon>Bacteria</taxon>
        <taxon>Bacillati</taxon>
        <taxon>Actinomycetota</taxon>
        <taxon>Coriobacteriia</taxon>
        <taxon>Coriobacteriales</taxon>
        <taxon>Coriobacteriaceae</taxon>
        <taxon>Enorma</taxon>
    </lineage>
</organism>
<feature type="domain" description="DHHA1" evidence="2">
    <location>
        <begin position="252"/>
        <end position="343"/>
    </location>
</feature>
<dbReference type="SUPFAM" id="SSF64182">
    <property type="entry name" value="DHH phosphoesterases"/>
    <property type="match status" value="1"/>
</dbReference>
<keyword evidence="4" id="KW-1185">Reference proteome</keyword>
<dbReference type="Pfam" id="PF02272">
    <property type="entry name" value="DHHA1"/>
    <property type="match status" value="1"/>
</dbReference>
<protein>
    <submittedName>
        <fullName evidence="3">Recombinase RecJ</fullName>
    </submittedName>
</protein>
<dbReference type="InterPro" id="IPR038763">
    <property type="entry name" value="DHH_sf"/>
</dbReference>
<dbReference type="InterPro" id="IPR001667">
    <property type="entry name" value="DDH_dom"/>
</dbReference>
<feature type="domain" description="DDH" evidence="1">
    <location>
        <begin position="44"/>
        <end position="187"/>
    </location>
</feature>
<dbReference type="AlphaFoldDB" id="A0A1Y3XUR9"/>